<evidence type="ECO:0000313" key="1">
    <source>
        <dbReference type="EMBL" id="GFO49091.1"/>
    </source>
</evidence>
<reference evidence="1 2" key="1">
    <citation type="journal article" date="2021" name="Elife">
        <title>Chloroplast acquisition without the gene transfer in kleptoplastic sea slugs, Plakobranchus ocellatus.</title>
        <authorList>
            <person name="Maeda T."/>
            <person name="Takahashi S."/>
            <person name="Yoshida T."/>
            <person name="Shimamura S."/>
            <person name="Takaki Y."/>
            <person name="Nagai Y."/>
            <person name="Toyoda A."/>
            <person name="Suzuki Y."/>
            <person name="Arimoto A."/>
            <person name="Ishii H."/>
            <person name="Satoh N."/>
            <person name="Nishiyama T."/>
            <person name="Hasebe M."/>
            <person name="Maruyama T."/>
            <person name="Minagawa J."/>
            <person name="Obokata J."/>
            <person name="Shigenobu S."/>
        </authorList>
    </citation>
    <scope>NUCLEOTIDE SEQUENCE [LARGE SCALE GENOMIC DNA]</scope>
</reference>
<comment type="caution">
    <text evidence="1">The sequence shown here is derived from an EMBL/GenBank/DDBJ whole genome shotgun (WGS) entry which is preliminary data.</text>
</comment>
<sequence>MMSHYFPSLTCFCKNKLLRSFGEQALHLVTRRGRKDNREVEEEEEEVWFLCIASPQRGDLRLSGLRQCRAPVAGIEPATEGFHQISGQTRKKKKKNNNNNNYNITIVTITTKTITTMTKAIVKTNCNTSRNKNNNK</sequence>
<organism evidence="1 2">
    <name type="scientific">Plakobranchus ocellatus</name>
    <dbReference type="NCBI Taxonomy" id="259542"/>
    <lineage>
        <taxon>Eukaryota</taxon>
        <taxon>Metazoa</taxon>
        <taxon>Spiralia</taxon>
        <taxon>Lophotrochozoa</taxon>
        <taxon>Mollusca</taxon>
        <taxon>Gastropoda</taxon>
        <taxon>Heterobranchia</taxon>
        <taxon>Euthyneura</taxon>
        <taxon>Panpulmonata</taxon>
        <taxon>Sacoglossa</taxon>
        <taxon>Placobranchoidea</taxon>
        <taxon>Plakobranchidae</taxon>
        <taxon>Plakobranchus</taxon>
    </lineage>
</organism>
<gene>
    <name evidence="1" type="ORF">PoB_007559600</name>
</gene>
<keyword evidence="2" id="KW-1185">Reference proteome</keyword>
<evidence type="ECO:0000313" key="2">
    <source>
        <dbReference type="Proteomes" id="UP000735302"/>
    </source>
</evidence>
<dbReference type="AlphaFoldDB" id="A0AAV4DZ40"/>
<accession>A0AAV4DZ40</accession>
<name>A0AAV4DZ40_9GAST</name>
<proteinExistence type="predicted"/>
<protein>
    <submittedName>
        <fullName evidence="1">Uncharacterized protein</fullName>
    </submittedName>
</protein>
<dbReference type="EMBL" id="BLXT01008457">
    <property type="protein sequence ID" value="GFO49091.1"/>
    <property type="molecule type" value="Genomic_DNA"/>
</dbReference>
<dbReference type="Proteomes" id="UP000735302">
    <property type="component" value="Unassembled WGS sequence"/>
</dbReference>